<comment type="caution">
    <text evidence="2">The sequence shown here is derived from an EMBL/GenBank/DDBJ whole genome shotgun (WGS) entry which is preliminary data.</text>
</comment>
<evidence type="ECO:0000313" key="3">
    <source>
        <dbReference type="Proteomes" id="UP000265520"/>
    </source>
</evidence>
<evidence type="ECO:0000313" key="2">
    <source>
        <dbReference type="EMBL" id="MCI00880.1"/>
    </source>
</evidence>
<feature type="non-terminal residue" evidence="2">
    <location>
        <position position="1"/>
    </location>
</feature>
<accession>A0A392NNS0</accession>
<keyword evidence="3" id="KW-1185">Reference proteome</keyword>
<proteinExistence type="predicted"/>
<dbReference type="EMBL" id="LXQA010044514">
    <property type="protein sequence ID" value="MCI00880.1"/>
    <property type="molecule type" value="Genomic_DNA"/>
</dbReference>
<organism evidence="2 3">
    <name type="scientific">Trifolium medium</name>
    <dbReference type="NCBI Taxonomy" id="97028"/>
    <lineage>
        <taxon>Eukaryota</taxon>
        <taxon>Viridiplantae</taxon>
        <taxon>Streptophyta</taxon>
        <taxon>Embryophyta</taxon>
        <taxon>Tracheophyta</taxon>
        <taxon>Spermatophyta</taxon>
        <taxon>Magnoliopsida</taxon>
        <taxon>eudicotyledons</taxon>
        <taxon>Gunneridae</taxon>
        <taxon>Pentapetalae</taxon>
        <taxon>rosids</taxon>
        <taxon>fabids</taxon>
        <taxon>Fabales</taxon>
        <taxon>Fabaceae</taxon>
        <taxon>Papilionoideae</taxon>
        <taxon>50 kb inversion clade</taxon>
        <taxon>NPAAA clade</taxon>
        <taxon>Hologalegina</taxon>
        <taxon>IRL clade</taxon>
        <taxon>Trifolieae</taxon>
        <taxon>Trifolium</taxon>
    </lineage>
</organism>
<feature type="compositionally biased region" description="Polar residues" evidence="1">
    <location>
        <begin position="181"/>
        <end position="194"/>
    </location>
</feature>
<dbReference type="Proteomes" id="UP000265520">
    <property type="component" value="Unassembled WGS sequence"/>
</dbReference>
<name>A0A392NNS0_9FABA</name>
<reference evidence="2 3" key="1">
    <citation type="journal article" date="2018" name="Front. Plant Sci.">
        <title>Red Clover (Trifolium pratense) and Zigzag Clover (T. medium) - A Picture of Genomic Similarities and Differences.</title>
        <authorList>
            <person name="Dluhosova J."/>
            <person name="Istvanek J."/>
            <person name="Nedelnik J."/>
            <person name="Repkova J."/>
        </authorList>
    </citation>
    <scope>NUCLEOTIDE SEQUENCE [LARGE SCALE GENOMIC DNA]</scope>
    <source>
        <strain evidence="3">cv. 10/8</strain>
        <tissue evidence="2">Leaf</tissue>
    </source>
</reference>
<evidence type="ECO:0000256" key="1">
    <source>
        <dbReference type="SAM" id="MobiDB-lite"/>
    </source>
</evidence>
<sequence>WRRSTSEHRCDVNLAYIGHSVEICKKIAPTNVNSEVANKTIPKPKQVFVQTRDNRKIPEKEVVVLDASTSKNGQQNPIEDPKLITEVTVPNESKNDTSSLINYHRVDNPEVDENVLVVNNVVISVESTQVNDDEIQDKETNSANSEFVDVTQVHSDDGTQSPKNIDVACGNIDDDLIKSATSQSPQADESQFQLVVNKKKK</sequence>
<feature type="non-terminal residue" evidence="2">
    <location>
        <position position="201"/>
    </location>
</feature>
<protein>
    <submittedName>
        <fullName evidence="2">Uncharacterized protein</fullName>
    </submittedName>
</protein>
<feature type="region of interest" description="Disordered" evidence="1">
    <location>
        <begin position="181"/>
        <end position="201"/>
    </location>
</feature>
<dbReference type="AlphaFoldDB" id="A0A392NNS0"/>